<reference evidence="1 2" key="2">
    <citation type="submission" date="2008-10" db="EMBL/GenBank/DDBJ databases">
        <authorList>
            <person name="Fulton L."/>
            <person name="Clifton S."/>
            <person name="Fulton B."/>
            <person name="Xu J."/>
            <person name="Minx P."/>
            <person name="Pepin K.H."/>
            <person name="Johnson M."/>
            <person name="Thiruvilangam P."/>
            <person name="Bhonagiri V."/>
            <person name="Nash W.E."/>
            <person name="Mardis E.R."/>
            <person name="Wilson R.K."/>
        </authorList>
    </citation>
    <scope>NUCLEOTIDE SEQUENCE [LARGE SCALE GENOMIC DNA]</scope>
    <source>
        <strain evidence="1 2">DSM 13279</strain>
    </source>
</reference>
<comment type="caution">
    <text evidence="1">The sequence shown here is derived from an EMBL/GenBank/DDBJ whole genome shotgun (WGS) entry which is preliminary data.</text>
</comment>
<evidence type="ECO:0000313" key="1">
    <source>
        <dbReference type="EMBL" id="EEA91351.1"/>
    </source>
</evidence>
<name>B6G8V2_9ACTN</name>
<proteinExistence type="predicted"/>
<sequence length="42" mass="4390">HPQPRLGAILERDVSVAVVYQGFHGGLLIACSPAMIRDSGAS</sequence>
<dbReference type="HOGENOM" id="CLU_3261991_0_0_11"/>
<dbReference type="AlphaFoldDB" id="B6G8V2"/>
<organism evidence="1 2">
    <name type="scientific">Collinsella stercoris DSM 13279</name>
    <dbReference type="NCBI Taxonomy" id="445975"/>
    <lineage>
        <taxon>Bacteria</taxon>
        <taxon>Bacillati</taxon>
        <taxon>Actinomycetota</taxon>
        <taxon>Coriobacteriia</taxon>
        <taxon>Coriobacteriales</taxon>
        <taxon>Coriobacteriaceae</taxon>
        <taxon>Collinsella</taxon>
    </lineage>
</organism>
<keyword evidence="2" id="KW-1185">Reference proteome</keyword>
<feature type="non-terminal residue" evidence="1">
    <location>
        <position position="1"/>
    </location>
</feature>
<reference evidence="1 2" key="1">
    <citation type="submission" date="2008-10" db="EMBL/GenBank/DDBJ databases">
        <title>Draft genome sequence of Collinsella stercoris (DSM 13279).</title>
        <authorList>
            <person name="Sudarsanam P."/>
            <person name="Ley R."/>
            <person name="Guruge J."/>
            <person name="Turnbaugh P.J."/>
            <person name="Mahowald M."/>
            <person name="Liep D."/>
            <person name="Gordon J."/>
        </authorList>
    </citation>
    <scope>NUCLEOTIDE SEQUENCE [LARGE SCALE GENOMIC DNA]</scope>
    <source>
        <strain evidence="1 2">DSM 13279</strain>
    </source>
</reference>
<evidence type="ECO:0000313" key="2">
    <source>
        <dbReference type="Proteomes" id="UP000003560"/>
    </source>
</evidence>
<gene>
    <name evidence="1" type="ORF">COLSTE_00493</name>
</gene>
<dbReference type="Proteomes" id="UP000003560">
    <property type="component" value="Unassembled WGS sequence"/>
</dbReference>
<protein>
    <submittedName>
        <fullName evidence="1">Uncharacterized protein</fullName>
    </submittedName>
</protein>
<accession>B6G8V2</accession>
<dbReference type="EMBL" id="ABXJ01000027">
    <property type="protein sequence ID" value="EEA91351.1"/>
    <property type="molecule type" value="Genomic_DNA"/>
</dbReference>